<dbReference type="AlphaFoldDB" id="A0A3S1BDN4"/>
<dbReference type="Gene3D" id="3.40.1460.10">
    <property type="entry name" value="Nuclease A inhibitor-like"/>
    <property type="match status" value="2"/>
</dbReference>
<gene>
    <name evidence="1" type="ORF">DSM106972_003960</name>
</gene>
<evidence type="ECO:0000313" key="1">
    <source>
        <dbReference type="EMBL" id="RUT09901.1"/>
    </source>
</evidence>
<dbReference type="InterPro" id="IPR012489">
    <property type="entry name" value="NucleaseA_inhib-like"/>
</dbReference>
<protein>
    <submittedName>
        <fullName evidence="1">Uncharacterized protein</fullName>
    </submittedName>
</protein>
<reference evidence="1" key="1">
    <citation type="submission" date="2018-12" db="EMBL/GenBank/DDBJ databases">
        <authorList>
            <person name="Will S."/>
            <person name="Neumann-Schaal M."/>
            <person name="Henke P."/>
        </authorList>
    </citation>
    <scope>NUCLEOTIDE SEQUENCE</scope>
    <source>
        <strain evidence="1">PCC 7102</strain>
    </source>
</reference>
<name>A0A3S1BDN4_9CYAN</name>
<dbReference type="SUPFAM" id="SSF82602">
    <property type="entry name" value="Nuclease A inhibitor (NuiA)"/>
    <property type="match status" value="1"/>
</dbReference>
<reference evidence="1" key="2">
    <citation type="journal article" date="2019" name="Genome Biol. Evol.">
        <title>Day and night: Metabolic profiles and evolutionary relationships of six axenic non-marine cyanobacteria.</title>
        <authorList>
            <person name="Will S.E."/>
            <person name="Henke P."/>
            <person name="Boedeker C."/>
            <person name="Huang S."/>
            <person name="Brinkmann H."/>
            <person name="Rohde M."/>
            <person name="Jarek M."/>
            <person name="Friedl T."/>
            <person name="Seufert S."/>
            <person name="Schumacher M."/>
            <person name="Overmann J."/>
            <person name="Neumann-Schaal M."/>
            <person name="Petersen J."/>
        </authorList>
    </citation>
    <scope>NUCLEOTIDE SEQUENCE [LARGE SCALE GENOMIC DNA]</scope>
    <source>
        <strain evidence="1">PCC 7102</strain>
    </source>
</reference>
<dbReference type="RefSeq" id="WP_127078330.1">
    <property type="nucleotide sequence ID" value="NZ_RSCL01000001.1"/>
</dbReference>
<dbReference type="OrthoDB" id="574253at2"/>
<dbReference type="InterPro" id="IPR036587">
    <property type="entry name" value="NucleaseA_inhib-like_sf"/>
</dbReference>
<dbReference type="EMBL" id="RSCL01000001">
    <property type="protein sequence ID" value="RUT09901.1"/>
    <property type="molecule type" value="Genomic_DNA"/>
</dbReference>
<dbReference type="Proteomes" id="UP000271624">
    <property type="component" value="Unassembled WGS sequence"/>
</dbReference>
<sequence length="329" mass="37851">MKSSNIEFIQQVVKLTQNIHYRSQSDDGFEPFVWELAEKGDFTIEKFLKSEGFLYPVKCDDLLKYVSSEASWCGYDTPNPAETAAEMSLRYKELINFCNSNFKTTEIYLVRNLLIGSRRNPNTRKESLTKSLIGNPDLLYQLSINKKNQSEFYKRGIICCEQEAFHIILGETFEHDWVGIAPDMDMSGSTKRKGGKILPLPEKSTFLNTINLNNYIEKFVKNIDFPVIHFTARYTKKSAIVEMSHTKDNLLTRLLSSLQLLNISTFDDYSSLDLEEADKEKFRPLDEFLKSKLIDMREYTIGLGIVCDIYSIGRTIEGDLLGISTRANW</sequence>
<organism evidence="1 2">
    <name type="scientific">Dulcicalothrix desertica PCC 7102</name>
    <dbReference type="NCBI Taxonomy" id="232991"/>
    <lineage>
        <taxon>Bacteria</taxon>
        <taxon>Bacillati</taxon>
        <taxon>Cyanobacteriota</taxon>
        <taxon>Cyanophyceae</taxon>
        <taxon>Nostocales</taxon>
        <taxon>Calotrichaceae</taxon>
        <taxon>Dulcicalothrix</taxon>
    </lineage>
</organism>
<dbReference type="Pfam" id="PF07924">
    <property type="entry name" value="NuiA"/>
    <property type="match status" value="2"/>
</dbReference>
<comment type="caution">
    <text evidence="1">The sequence shown here is derived from an EMBL/GenBank/DDBJ whole genome shotgun (WGS) entry which is preliminary data.</text>
</comment>
<proteinExistence type="predicted"/>
<accession>A0A3S1BDN4</accession>
<evidence type="ECO:0000313" key="2">
    <source>
        <dbReference type="Proteomes" id="UP000271624"/>
    </source>
</evidence>
<keyword evidence="2" id="KW-1185">Reference proteome</keyword>